<dbReference type="Pfam" id="PF01128">
    <property type="entry name" value="IspD"/>
    <property type="match status" value="1"/>
</dbReference>
<evidence type="ECO:0000256" key="1">
    <source>
        <dbReference type="ARBA" id="ARBA00001282"/>
    </source>
</evidence>
<dbReference type="HAMAP" id="MF_00108">
    <property type="entry name" value="IspD"/>
    <property type="match status" value="1"/>
</dbReference>
<dbReference type="InterPro" id="IPR001228">
    <property type="entry name" value="IspD"/>
</dbReference>
<dbReference type="InterPro" id="IPR029044">
    <property type="entry name" value="Nucleotide-diphossugar_trans"/>
</dbReference>
<evidence type="ECO:0000313" key="8">
    <source>
        <dbReference type="EMBL" id="AKH22118.1"/>
    </source>
</evidence>
<keyword evidence="6 7" id="KW-0414">Isoprene biosynthesis</keyword>
<dbReference type="EC" id="2.7.7.60" evidence="7"/>
<dbReference type="InterPro" id="IPR034683">
    <property type="entry name" value="IspD/TarI"/>
</dbReference>
<dbReference type="UniPathway" id="UPA00056">
    <property type="reaction ID" value="UER00093"/>
</dbReference>
<comment type="catalytic activity">
    <reaction evidence="1 7">
        <text>2-C-methyl-D-erythritol 4-phosphate + CTP + H(+) = 4-CDP-2-C-methyl-D-erythritol + diphosphate</text>
        <dbReference type="Rhea" id="RHEA:13429"/>
        <dbReference type="ChEBI" id="CHEBI:15378"/>
        <dbReference type="ChEBI" id="CHEBI:33019"/>
        <dbReference type="ChEBI" id="CHEBI:37563"/>
        <dbReference type="ChEBI" id="CHEBI:57823"/>
        <dbReference type="ChEBI" id="CHEBI:58262"/>
        <dbReference type="EC" id="2.7.7.60"/>
    </reaction>
</comment>
<dbReference type="InterPro" id="IPR018294">
    <property type="entry name" value="ISPD_synthase_CS"/>
</dbReference>
<evidence type="ECO:0000256" key="5">
    <source>
        <dbReference type="ARBA" id="ARBA00022695"/>
    </source>
</evidence>
<dbReference type="GO" id="GO:0050518">
    <property type="term" value="F:2-C-methyl-D-erythritol 4-phosphate cytidylyltransferase activity"/>
    <property type="evidence" value="ECO:0007669"/>
    <property type="project" value="UniProtKB-UniRule"/>
</dbReference>
<evidence type="ECO:0000256" key="6">
    <source>
        <dbReference type="ARBA" id="ARBA00023229"/>
    </source>
</evidence>
<keyword evidence="5 7" id="KW-0548">Nucleotidyltransferase</keyword>
<dbReference type="GO" id="GO:0019288">
    <property type="term" value="P:isopentenyl diphosphate biosynthetic process, methylerythritol 4-phosphate pathway"/>
    <property type="evidence" value="ECO:0007669"/>
    <property type="project" value="UniProtKB-UniRule"/>
</dbReference>
<feature type="site" description="Transition state stabilizer" evidence="7">
    <location>
        <position position="7"/>
    </location>
</feature>
<dbReference type="PROSITE" id="PS01295">
    <property type="entry name" value="ISPD"/>
    <property type="match status" value="1"/>
</dbReference>
<dbReference type="FunFam" id="3.90.550.10:FF:000003">
    <property type="entry name" value="2-C-methyl-D-erythritol 4-phosphate cytidylyltransferase"/>
    <property type="match status" value="1"/>
</dbReference>
<protein>
    <recommendedName>
        <fullName evidence="7">2-C-methyl-D-erythritol 4-phosphate cytidylyltransferase</fullName>
        <ecNumber evidence="7">2.7.7.60</ecNumber>
    </recommendedName>
    <alternativeName>
        <fullName evidence="7">4-diphosphocytidyl-2C-methyl-D-erythritol synthase</fullName>
    </alternativeName>
    <alternativeName>
        <fullName evidence="7">MEP cytidylyltransferase</fullName>
        <shortName evidence="7">MCT</shortName>
    </alternativeName>
</protein>
<organism evidence="8 9">
    <name type="scientific">Sedimenticola thiotaurini</name>
    <dbReference type="NCBI Taxonomy" id="1543721"/>
    <lineage>
        <taxon>Bacteria</taxon>
        <taxon>Pseudomonadati</taxon>
        <taxon>Pseudomonadota</taxon>
        <taxon>Gammaproteobacteria</taxon>
        <taxon>Chromatiales</taxon>
        <taxon>Sedimenticolaceae</taxon>
        <taxon>Sedimenticola</taxon>
    </lineage>
</organism>
<dbReference type="AlphaFoldDB" id="A0A0F7K588"/>
<dbReference type="KEGG" id="seds:AAY24_07480"/>
<feature type="site" description="Positions MEP for the nucleophilic attack" evidence="7">
    <location>
        <position position="141"/>
    </location>
</feature>
<gene>
    <name evidence="7 8" type="primary">ispD</name>
    <name evidence="8" type="ORF">AAY24_07480</name>
</gene>
<dbReference type="NCBIfam" id="TIGR00453">
    <property type="entry name" value="ispD"/>
    <property type="match status" value="1"/>
</dbReference>
<comment type="similarity">
    <text evidence="3 7">Belongs to the IspD/TarI cytidylyltransferase family. IspD subfamily.</text>
</comment>
<dbReference type="InterPro" id="IPR050088">
    <property type="entry name" value="IspD/TarI_cytidylyltransf_bact"/>
</dbReference>
<evidence type="ECO:0000256" key="2">
    <source>
        <dbReference type="ARBA" id="ARBA00004787"/>
    </source>
</evidence>
<evidence type="ECO:0000313" key="9">
    <source>
        <dbReference type="Proteomes" id="UP000034410"/>
    </source>
</evidence>
<comment type="function">
    <text evidence="7">Catalyzes the formation of 4-diphosphocytidyl-2-C-methyl-D-erythritol from CTP and 2-C-methyl-D-erythritol 4-phosphate (MEP).</text>
</comment>
<comment type="caution">
    <text evidence="7">Lacks conserved residue(s) required for the propagation of feature annotation.</text>
</comment>
<keyword evidence="9" id="KW-1185">Reference proteome</keyword>
<feature type="site" description="Positions MEP for the nucleophilic attack" evidence="7">
    <location>
        <position position="197"/>
    </location>
</feature>
<proteinExistence type="inferred from homology"/>
<dbReference type="Proteomes" id="UP000034410">
    <property type="component" value="Chromosome"/>
</dbReference>
<dbReference type="EMBL" id="CP011412">
    <property type="protein sequence ID" value="AKH22118.1"/>
    <property type="molecule type" value="Genomic_DNA"/>
</dbReference>
<evidence type="ECO:0000256" key="3">
    <source>
        <dbReference type="ARBA" id="ARBA00009789"/>
    </source>
</evidence>
<dbReference type="Gene3D" id="3.90.550.10">
    <property type="entry name" value="Spore Coat Polysaccharide Biosynthesis Protein SpsA, Chain A"/>
    <property type="match status" value="1"/>
</dbReference>
<dbReference type="PATRIC" id="fig|1543721.4.peg.1553"/>
<comment type="pathway">
    <text evidence="2 7">Isoprenoid biosynthesis; isopentenyl diphosphate biosynthesis via DXP pathway; isopentenyl diphosphate from 1-deoxy-D-xylulose 5-phosphate: step 2/6.</text>
</comment>
<name>A0A0F7K588_9GAMM</name>
<accession>A0A0F7K588</accession>
<dbReference type="PANTHER" id="PTHR32125:SF4">
    <property type="entry name" value="2-C-METHYL-D-ERYTHRITOL 4-PHOSPHATE CYTIDYLYLTRANSFERASE, CHLOROPLASTIC"/>
    <property type="match status" value="1"/>
</dbReference>
<keyword evidence="4 7" id="KW-0808">Transferase</keyword>
<sequence length="217" mass="24197">MGGAVPKQYLTLQNRLVIDHTLQTLVEHPAITRVIVAISSTDNWWAGSDYANHPRVQQVIGGRERADSVLNGLLALQDEADPDDWVLVHDAARPCLRQSDLDKLMQNLRDHPVGGLLAVPVSDTIKRADDQAATIVETVPRDRLWRAFTPQMFRCAELQRALEQALTNNRLVTDEASAMELAGRQPLLVEGHADNIKITRPEDLVLAGFYLDQQARD</sequence>
<dbReference type="PANTHER" id="PTHR32125">
    <property type="entry name" value="2-C-METHYL-D-ERYTHRITOL 4-PHOSPHATE CYTIDYLYLTRANSFERASE, CHLOROPLASTIC"/>
    <property type="match status" value="1"/>
</dbReference>
<evidence type="ECO:0000256" key="4">
    <source>
        <dbReference type="ARBA" id="ARBA00022679"/>
    </source>
</evidence>
<dbReference type="CDD" id="cd02516">
    <property type="entry name" value="CDP-ME_synthetase"/>
    <property type="match status" value="1"/>
</dbReference>
<evidence type="ECO:0000256" key="7">
    <source>
        <dbReference type="HAMAP-Rule" id="MF_00108"/>
    </source>
</evidence>
<reference evidence="8 9" key="1">
    <citation type="journal article" date="2015" name="Genome Announc.">
        <title>Complete Genome Sequence of Sedimenticola thiotaurini Strain SIP-G1, a Polyphosphate- and Polyhydroxyalkanoate-Accumulating Sulfur-Oxidizing Gammaproteobacterium Isolated from Salt Marsh Sediments.</title>
        <authorList>
            <person name="Flood B.E."/>
            <person name="Jones D.S."/>
            <person name="Bailey J.V."/>
        </authorList>
    </citation>
    <scope>NUCLEOTIDE SEQUENCE [LARGE SCALE GENOMIC DNA]</scope>
    <source>
        <strain evidence="8 9">SIP-G1</strain>
    </source>
</reference>
<dbReference type="SUPFAM" id="SSF53448">
    <property type="entry name" value="Nucleotide-diphospho-sugar transferases"/>
    <property type="match status" value="1"/>
</dbReference>